<sequence length="71" mass="8109">MTTYERQMEEFIQDVLISIHANIRDLEEKKSFADPEEQDYIDGRLFSYIEMLAILRASAGDAGIDPKSIGL</sequence>
<accession>A0A6M5Y8I0</accession>
<keyword evidence="2" id="KW-1185">Reference proteome</keyword>
<dbReference type="EMBL" id="CP053435">
    <property type="protein sequence ID" value="QJW90285.1"/>
    <property type="molecule type" value="Genomic_DNA"/>
</dbReference>
<evidence type="ECO:0000313" key="1">
    <source>
        <dbReference type="EMBL" id="QJW90285.1"/>
    </source>
</evidence>
<dbReference type="Proteomes" id="UP000502756">
    <property type="component" value="Chromosome"/>
</dbReference>
<evidence type="ECO:0000313" key="2">
    <source>
        <dbReference type="Proteomes" id="UP000502756"/>
    </source>
</evidence>
<dbReference type="KEGG" id="stae:HNV11_13320"/>
<dbReference type="RefSeq" id="WP_171740129.1">
    <property type="nucleotide sequence ID" value="NZ_CP053435.1"/>
</dbReference>
<gene>
    <name evidence="1" type="ORF">HNV11_13320</name>
</gene>
<dbReference type="AlphaFoldDB" id="A0A6M5Y8I0"/>
<proteinExistence type="predicted"/>
<name>A0A6M5Y8I0_9BACT</name>
<protein>
    <submittedName>
        <fullName evidence="1">Uncharacterized protein</fullName>
    </submittedName>
</protein>
<reference evidence="1 2" key="1">
    <citation type="submission" date="2020-05" db="EMBL/GenBank/DDBJ databases">
        <title>Genome sequencing of Spirosoma sp. TS118.</title>
        <authorList>
            <person name="Lee J.-H."/>
            <person name="Jeong S."/>
            <person name="Zhao L."/>
            <person name="Jung J.-H."/>
            <person name="Kim M.-K."/>
            <person name="Lim S."/>
        </authorList>
    </citation>
    <scope>NUCLEOTIDE SEQUENCE [LARGE SCALE GENOMIC DNA]</scope>
    <source>
        <strain evidence="1 2">TS118</strain>
    </source>
</reference>
<organism evidence="1 2">
    <name type="scientific">Spirosoma taeanense</name>
    <dbReference type="NCBI Taxonomy" id="2735870"/>
    <lineage>
        <taxon>Bacteria</taxon>
        <taxon>Pseudomonadati</taxon>
        <taxon>Bacteroidota</taxon>
        <taxon>Cytophagia</taxon>
        <taxon>Cytophagales</taxon>
        <taxon>Cytophagaceae</taxon>
        <taxon>Spirosoma</taxon>
    </lineage>
</organism>